<keyword evidence="5" id="KW-0812">Transmembrane</keyword>
<proteinExistence type="predicted"/>
<dbReference type="EMBL" id="JBHMEY010000089">
    <property type="protein sequence ID" value="MFB9098505.1"/>
    <property type="molecule type" value="Genomic_DNA"/>
</dbReference>
<evidence type="ECO:0000256" key="12">
    <source>
        <dbReference type="ARBA" id="ARBA00023180"/>
    </source>
</evidence>
<dbReference type="RefSeq" id="WP_236456339.1">
    <property type="nucleotide sequence ID" value="NZ_CBCSGE010000014.1"/>
</dbReference>
<evidence type="ECO:0000256" key="11">
    <source>
        <dbReference type="ARBA" id="ARBA00023136"/>
    </source>
</evidence>
<accession>A0ABV5GSY5</accession>
<dbReference type="PANTHER" id="PTHR31120:SF6">
    <property type="entry name" value="METALLOPROTEASE TIKI HOMOLOG"/>
    <property type="match status" value="1"/>
</dbReference>
<dbReference type="Proteomes" id="UP001589607">
    <property type="component" value="Unassembled WGS sequence"/>
</dbReference>
<evidence type="ECO:0000256" key="7">
    <source>
        <dbReference type="ARBA" id="ARBA00022729"/>
    </source>
</evidence>
<evidence type="ECO:0000256" key="6">
    <source>
        <dbReference type="ARBA" id="ARBA00022723"/>
    </source>
</evidence>
<reference evidence="13 14" key="1">
    <citation type="submission" date="2024-09" db="EMBL/GenBank/DDBJ databases">
        <authorList>
            <person name="Sun Q."/>
            <person name="Mori K."/>
        </authorList>
    </citation>
    <scope>NUCLEOTIDE SEQUENCE [LARGE SCALE GENOMIC DNA]</scope>
    <source>
        <strain evidence="13 14">CECT 7955</strain>
    </source>
</reference>
<protein>
    <submittedName>
        <fullName evidence="13">TraB/GumN family protein</fullName>
    </submittedName>
</protein>
<keyword evidence="4" id="KW-0645">Protease</keyword>
<evidence type="ECO:0000256" key="2">
    <source>
        <dbReference type="ARBA" id="ARBA00001941"/>
    </source>
</evidence>
<dbReference type="InterPro" id="IPR040230">
    <property type="entry name" value="TIKI1/2-like"/>
</dbReference>
<keyword evidence="6" id="KW-0479">Metal-binding</keyword>
<evidence type="ECO:0000256" key="8">
    <source>
        <dbReference type="ARBA" id="ARBA00022801"/>
    </source>
</evidence>
<evidence type="ECO:0000256" key="5">
    <source>
        <dbReference type="ARBA" id="ARBA00022692"/>
    </source>
</evidence>
<evidence type="ECO:0000256" key="9">
    <source>
        <dbReference type="ARBA" id="ARBA00022989"/>
    </source>
</evidence>
<evidence type="ECO:0000256" key="1">
    <source>
        <dbReference type="ARBA" id="ARBA00001936"/>
    </source>
</evidence>
<keyword evidence="11" id="KW-0472">Membrane</keyword>
<organism evidence="13 14">
    <name type="scientific">Flavobacterium jumunjinense</name>
    <dbReference type="NCBI Taxonomy" id="998845"/>
    <lineage>
        <taxon>Bacteria</taxon>
        <taxon>Pseudomonadati</taxon>
        <taxon>Bacteroidota</taxon>
        <taxon>Flavobacteriia</taxon>
        <taxon>Flavobacteriales</taxon>
        <taxon>Flavobacteriaceae</taxon>
        <taxon>Flavobacterium</taxon>
    </lineage>
</organism>
<keyword evidence="12" id="KW-0325">Glycoprotein</keyword>
<dbReference type="CDD" id="cd14789">
    <property type="entry name" value="Tiki"/>
    <property type="match status" value="1"/>
</dbReference>
<evidence type="ECO:0000256" key="4">
    <source>
        <dbReference type="ARBA" id="ARBA00022670"/>
    </source>
</evidence>
<sequence length="292" mass="32934">MVRFIIEVAKFAIVTTMLIIGLVANAQKLDNSLLWKISGNGLEKPSYLYGTMHAVCETNIDDKVMKAFDETNQLYLEVDMDDPNLQASMMGGLMMKDGVTITSLITEEEAKKLDAFLQKNIGFSLKMINTFKPFSISSMYIPKLLDCPMKAVDTELMNISVAQNEEVFGLETIEDQMAVFDKIPYDVQIEELLKSAETDLKKDKEEMKKMLTIYKSEDIEAMLAFTKESENKLASDFEEELLINRNQNWIPIISKVAKEKPTFFGVGVGHLAGDKGVIKLLRKKGFKVEAVK</sequence>
<comment type="caution">
    <text evidence="13">The sequence shown here is derived from an EMBL/GenBank/DDBJ whole genome shotgun (WGS) entry which is preliminary data.</text>
</comment>
<comment type="subcellular location">
    <subcellularLocation>
        <location evidence="3">Membrane</location>
        <topology evidence="3">Single-pass type I membrane protein</topology>
    </subcellularLocation>
</comment>
<keyword evidence="14" id="KW-1185">Reference proteome</keyword>
<gene>
    <name evidence="13" type="ORF">ACFFVF_18520</name>
</gene>
<evidence type="ECO:0000313" key="14">
    <source>
        <dbReference type="Proteomes" id="UP001589607"/>
    </source>
</evidence>
<dbReference type="Pfam" id="PF01963">
    <property type="entry name" value="TraB_PrgY_gumN"/>
    <property type="match status" value="1"/>
</dbReference>
<keyword evidence="9" id="KW-1133">Transmembrane helix</keyword>
<evidence type="ECO:0000256" key="10">
    <source>
        <dbReference type="ARBA" id="ARBA00023049"/>
    </source>
</evidence>
<name>A0ABV5GSY5_9FLAO</name>
<evidence type="ECO:0000313" key="13">
    <source>
        <dbReference type="EMBL" id="MFB9098505.1"/>
    </source>
</evidence>
<comment type="cofactor">
    <cofactor evidence="2">
        <name>Co(2+)</name>
        <dbReference type="ChEBI" id="CHEBI:48828"/>
    </cofactor>
</comment>
<dbReference type="InterPro" id="IPR002816">
    <property type="entry name" value="TraB/PrgY/GumN_fam"/>
</dbReference>
<dbReference type="PANTHER" id="PTHR31120">
    <property type="entry name" value="METALLOPROTEASE TIKI"/>
    <property type="match status" value="1"/>
</dbReference>
<comment type="cofactor">
    <cofactor evidence="1">
        <name>Mn(2+)</name>
        <dbReference type="ChEBI" id="CHEBI:29035"/>
    </cofactor>
</comment>
<keyword evidence="8" id="KW-0378">Hydrolase</keyword>
<keyword evidence="10" id="KW-0482">Metalloprotease</keyword>
<keyword evidence="7" id="KW-0732">Signal</keyword>
<evidence type="ECO:0000256" key="3">
    <source>
        <dbReference type="ARBA" id="ARBA00004479"/>
    </source>
</evidence>